<dbReference type="PROSITE" id="PS00062">
    <property type="entry name" value="ALDOKETO_REDUCTASE_2"/>
    <property type="match status" value="1"/>
</dbReference>
<organism evidence="7 8">
    <name type="scientific">Oopsacas minuta</name>
    <dbReference type="NCBI Taxonomy" id="111878"/>
    <lineage>
        <taxon>Eukaryota</taxon>
        <taxon>Metazoa</taxon>
        <taxon>Porifera</taxon>
        <taxon>Hexactinellida</taxon>
        <taxon>Hexasterophora</taxon>
        <taxon>Lyssacinosida</taxon>
        <taxon>Leucopsacidae</taxon>
        <taxon>Oopsacas</taxon>
    </lineage>
</organism>
<gene>
    <name evidence="7" type="ORF">LOD99_10447</name>
</gene>
<proteinExistence type="inferred from homology"/>
<evidence type="ECO:0000256" key="4">
    <source>
        <dbReference type="PIRSR" id="PIRSR000097-2"/>
    </source>
</evidence>
<dbReference type="PROSITE" id="PS00063">
    <property type="entry name" value="ALDOKETO_REDUCTASE_3"/>
    <property type="match status" value="1"/>
</dbReference>
<evidence type="ECO:0000256" key="1">
    <source>
        <dbReference type="ARBA" id="ARBA00007905"/>
    </source>
</evidence>
<dbReference type="PANTHER" id="PTHR43827">
    <property type="entry name" value="2,5-DIKETO-D-GLUCONIC ACID REDUCTASE"/>
    <property type="match status" value="1"/>
</dbReference>
<dbReference type="CDD" id="cd19071">
    <property type="entry name" value="AKR_AKR1-5-like"/>
    <property type="match status" value="1"/>
</dbReference>
<dbReference type="Gene3D" id="3.20.20.100">
    <property type="entry name" value="NADP-dependent oxidoreductase domain"/>
    <property type="match status" value="1"/>
</dbReference>
<feature type="active site" description="Proton donor" evidence="3">
    <location>
        <position position="59"/>
    </location>
</feature>
<dbReference type="InterPro" id="IPR023210">
    <property type="entry name" value="NADP_OxRdtase_dom"/>
</dbReference>
<dbReference type="AlphaFoldDB" id="A0AAV7KI10"/>
<dbReference type="InterPro" id="IPR018170">
    <property type="entry name" value="Aldo/ket_reductase_CS"/>
</dbReference>
<keyword evidence="2" id="KW-0560">Oxidoreductase</keyword>
<comment type="similarity">
    <text evidence="1">Belongs to the aldo/keto reductase family.</text>
</comment>
<evidence type="ECO:0000313" key="8">
    <source>
        <dbReference type="Proteomes" id="UP001165289"/>
    </source>
</evidence>
<evidence type="ECO:0000259" key="6">
    <source>
        <dbReference type="Pfam" id="PF00248"/>
    </source>
</evidence>
<protein>
    <submittedName>
        <fullName evidence="7">Prostaglandin F synthase-like</fullName>
    </submittedName>
</protein>
<feature type="domain" description="NADP-dependent oxidoreductase" evidence="6">
    <location>
        <begin position="26"/>
        <end position="268"/>
    </location>
</feature>
<dbReference type="Pfam" id="PF00248">
    <property type="entry name" value="Aldo_ket_red"/>
    <property type="match status" value="1"/>
</dbReference>
<accession>A0AAV7KI10</accession>
<evidence type="ECO:0000256" key="2">
    <source>
        <dbReference type="ARBA" id="ARBA00023002"/>
    </source>
</evidence>
<dbReference type="FunFam" id="3.20.20.100:FF:000015">
    <property type="entry name" value="Oxidoreductase, aldo/keto reductase family"/>
    <property type="match status" value="1"/>
</dbReference>
<evidence type="ECO:0000256" key="5">
    <source>
        <dbReference type="PIRSR" id="PIRSR000097-3"/>
    </source>
</evidence>
<dbReference type="PROSITE" id="PS00798">
    <property type="entry name" value="ALDOKETO_REDUCTASE_1"/>
    <property type="match status" value="1"/>
</dbReference>
<dbReference type="PIRSF" id="PIRSF000097">
    <property type="entry name" value="AKR"/>
    <property type="match status" value="1"/>
</dbReference>
<dbReference type="EMBL" id="JAKMXF010000036">
    <property type="protein sequence ID" value="KAI6660249.1"/>
    <property type="molecule type" value="Genomic_DNA"/>
</dbReference>
<sequence>MAENSLSTLNINSTIKLNDSVEIPCIGFGTYLNTGDKALHTVTWAIQAGYRLIDTAALYKNEAEIGRAIKKFGIPRDQLFIITKLWDSDHGRKAATQAFMNSLHKLDLGYIDMYLIHSPNCGKIVDTWRALIELKAKGLVRSIGVSNFGVHHLKALQSSFPNDLPSVNQLEITPYLTRSDLVSYCRHQGIGIMAYSPLTQGHMLKDPPLTELALKYNKSTAQLLIRWSIQSGFIVIPKSSKQERIKENINLFDFEISADDMLKLNALDRHAVFDWDPTEEPWTS</sequence>
<evidence type="ECO:0000313" key="7">
    <source>
        <dbReference type="EMBL" id="KAI6660249.1"/>
    </source>
</evidence>
<dbReference type="Proteomes" id="UP001165289">
    <property type="component" value="Unassembled WGS sequence"/>
</dbReference>
<dbReference type="GO" id="GO:0016491">
    <property type="term" value="F:oxidoreductase activity"/>
    <property type="evidence" value="ECO:0007669"/>
    <property type="project" value="UniProtKB-KW"/>
</dbReference>
<dbReference type="PRINTS" id="PR00069">
    <property type="entry name" value="ALDKETRDTASE"/>
</dbReference>
<comment type="caution">
    <text evidence="7">The sequence shown here is derived from an EMBL/GenBank/DDBJ whole genome shotgun (WGS) entry which is preliminary data.</text>
</comment>
<dbReference type="SUPFAM" id="SSF51430">
    <property type="entry name" value="NAD(P)-linked oxidoreductase"/>
    <property type="match status" value="1"/>
</dbReference>
<keyword evidence="8" id="KW-1185">Reference proteome</keyword>
<dbReference type="InterPro" id="IPR020471">
    <property type="entry name" value="AKR"/>
</dbReference>
<dbReference type="InterPro" id="IPR036812">
    <property type="entry name" value="NAD(P)_OxRdtase_dom_sf"/>
</dbReference>
<feature type="site" description="Lowers pKa of active site Tyr" evidence="5">
    <location>
        <position position="84"/>
    </location>
</feature>
<name>A0AAV7KI10_9METZ</name>
<dbReference type="PANTHER" id="PTHR43827:SF13">
    <property type="entry name" value="ALDO_KETO REDUCTASE FAMILY PROTEIN"/>
    <property type="match status" value="1"/>
</dbReference>
<feature type="binding site" evidence="4">
    <location>
        <position position="117"/>
    </location>
    <ligand>
        <name>substrate</name>
    </ligand>
</feature>
<reference evidence="7 8" key="1">
    <citation type="journal article" date="2023" name="BMC Biol.">
        <title>The compact genome of the sponge Oopsacas minuta (Hexactinellida) is lacking key metazoan core genes.</title>
        <authorList>
            <person name="Santini S."/>
            <person name="Schenkelaars Q."/>
            <person name="Jourda C."/>
            <person name="Duchesne M."/>
            <person name="Belahbib H."/>
            <person name="Rocher C."/>
            <person name="Selva M."/>
            <person name="Riesgo A."/>
            <person name="Vervoort M."/>
            <person name="Leys S.P."/>
            <person name="Kodjabachian L."/>
            <person name="Le Bivic A."/>
            <person name="Borchiellini C."/>
            <person name="Claverie J.M."/>
            <person name="Renard E."/>
        </authorList>
    </citation>
    <scope>NUCLEOTIDE SEQUENCE [LARGE SCALE GENOMIC DNA]</scope>
    <source>
        <strain evidence="7">SPO-2</strain>
    </source>
</reference>
<evidence type="ECO:0000256" key="3">
    <source>
        <dbReference type="PIRSR" id="PIRSR000097-1"/>
    </source>
</evidence>